<dbReference type="AlphaFoldDB" id="X0S200"/>
<dbReference type="CDD" id="cd14797">
    <property type="entry name" value="DUF302"/>
    <property type="match status" value="1"/>
</dbReference>
<dbReference type="SUPFAM" id="SSF103247">
    <property type="entry name" value="TT1751-like"/>
    <property type="match status" value="1"/>
</dbReference>
<evidence type="ECO:0000313" key="2">
    <source>
        <dbReference type="EMBL" id="GAF69286.1"/>
    </source>
</evidence>
<dbReference type="InterPro" id="IPR005180">
    <property type="entry name" value="DUF302"/>
</dbReference>
<name>X0S200_9ZZZZ</name>
<proteinExistence type="predicted"/>
<dbReference type="Gene3D" id="3.30.310.70">
    <property type="entry name" value="TT1751-like domain"/>
    <property type="match status" value="1"/>
</dbReference>
<dbReference type="InterPro" id="IPR035923">
    <property type="entry name" value="TT1751-like_sf"/>
</dbReference>
<sequence length="78" mass="8799">MSHKEYGLTTRLELPYEEAVERTKAALQAEGFGILTEIDIKATLKQKLNADFRKYVILGACNPPLAHRALWTELEIGL</sequence>
<dbReference type="Pfam" id="PF03625">
    <property type="entry name" value="DUF302"/>
    <property type="match status" value="1"/>
</dbReference>
<gene>
    <name evidence="2" type="ORF">S01H1_04885</name>
</gene>
<organism evidence="2">
    <name type="scientific">marine sediment metagenome</name>
    <dbReference type="NCBI Taxonomy" id="412755"/>
    <lineage>
        <taxon>unclassified sequences</taxon>
        <taxon>metagenomes</taxon>
        <taxon>ecological metagenomes</taxon>
    </lineage>
</organism>
<reference evidence="2" key="1">
    <citation type="journal article" date="2014" name="Front. Microbiol.">
        <title>High frequency of phylogenetically diverse reductive dehalogenase-homologous genes in deep subseafloor sedimentary metagenomes.</title>
        <authorList>
            <person name="Kawai M."/>
            <person name="Futagami T."/>
            <person name="Toyoda A."/>
            <person name="Takaki Y."/>
            <person name="Nishi S."/>
            <person name="Hori S."/>
            <person name="Arai W."/>
            <person name="Tsubouchi T."/>
            <person name="Morono Y."/>
            <person name="Uchiyama I."/>
            <person name="Ito T."/>
            <person name="Fujiyama A."/>
            <person name="Inagaki F."/>
            <person name="Takami H."/>
        </authorList>
    </citation>
    <scope>NUCLEOTIDE SEQUENCE</scope>
    <source>
        <strain evidence="2">Expedition CK06-06</strain>
    </source>
</reference>
<dbReference type="PANTHER" id="PTHR38342">
    <property type="entry name" value="SLR5037 PROTEIN"/>
    <property type="match status" value="1"/>
</dbReference>
<accession>X0S200</accession>
<comment type="caution">
    <text evidence="2">The sequence shown here is derived from an EMBL/GenBank/DDBJ whole genome shotgun (WGS) entry which is preliminary data.</text>
</comment>
<dbReference type="EMBL" id="BARS01002555">
    <property type="protein sequence ID" value="GAF69286.1"/>
    <property type="molecule type" value="Genomic_DNA"/>
</dbReference>
<dbReference type="PANTHER" id="PTHR38342:SF1">
    <property type="entry name" value="SLR5037 PROTEIN"/>
    <property type="match status" value="1"/>
</dbReference>
<feature type="domain" description="DUF302" evidence="1">
    <location>
        <begin position="38"/>
        <end position="78"/>
    </location>
</feature>
<protein>
    <recommendedName>
        <fullName evidence="1">DUF302 domain-containing protein</fullName>
    </recommendedName>
</protein>
<evidence type="ECO:0000259" key="1">
    <source>
        <dbReference type="Pfam" id="PF03625"/>
    </source>
</evidence>